<keyword evidence="3" id="KW-1185">Reference proteome</keyword>
<protein>
    <submittedName>
        <fullName evidence="2">Uncharacterized protein</fullName>
    </submittedName>
</protein>
<keyword evidence="1" id="KW-0812">Transmembrane</keyword>
<feature type="transmembrane region" description="Helical" evidence="1">
    <location>
        <begin position="12"/>
        <end position="28"/>
    </location>
</feature>
<comment type="caution">
    <text evidence="2">The sequence shown here is derived from an EMBL/GenBank/DDBJ whole genome shotgun (WGS) entry which is preliminary data.</text>
</comment>
<sequence>MKIQKHKTTEFFITISLILLIMIAFLNLKRLHVKFQNKTGENIDSLVIGGKLIGNLKNGESTKEISFKEFLFDGSIPYEQISGNSNNKKLDKLHWSWCGTNINTKSEGFYYFDIKKALDEKGNPCLYLVQHNTKFFWEE</sequence>
<keyword evidence="1" id="KW-0472">Membrane</keyword>
<name>A0A7W7IVA5_9FLAO</name>
<proteinExistence type="predicted"/>
<evidence type="ECO:0000256" key="1">
    <source>
        <dbReference type="SAM" id="Phobius"/>
    </source>
</evidence>
<gene>
    <name evidence="2" type="ORF">HNP37_000544</name>
</gene>
<organism evidence="2 3">
    <name type="scientific">Flavobacterium nitrogenifigens</name>
    <dbReference type="NCBI Taxonomy" id="1617283"/>
    <lineage>
        <taxon>Bacteria</taxon>
        <taxon>Pseudomonadati</taxon>
        <taxon>Bacteroidota</taxon>
        <taxon>Flavobacteriia</taxon>
        <taxon>Flavobacteriales</taxon>
        <taxon>Flavobacteriaceae</taxon>
        <taxon>Flavobacterium</taxon>
    </lineage>
</organism>
<accession>A0A7W7IVA5</accession>
<dbReference type="Proteomes" id="UP000561681">
    <property type="component" value="Unassembled WGS sequence"/>
</dbReference>
<dbReference type="EMBL" id="JACHLD010000001">
    <property type="protein sequence ID" value="MBB4800505.1"/>
    <property type="molecule type" value="Genomic_DNA"/>
</dbReference>
<reference evidence="2 3" key="1">
    <citation type="submission" date="2020-08" db="EMBL/GenBank/DDBJ databases">
        <title>Functional genomics of gut bacteria from endangered species of beetles.</title>
        <authorList>
            <person name="Carlos-Shanley C."/>
        </authorList>
    </citation>
    <scope>NUCLEOTIDE SEQUENCE [LARGE SCALE GENOMIC DNA]</scope>
    <source>
        <strain evidence="2 3">S00142</strain>
    </source>
</reference>
<dbReference type="RefSeq" id="WP_184158200.1">
    <property type="nucleotide sequence ID" value="NZ_JACHLD010000001.1"/>
</dbReference>
<evidence type="ECO:0000313" key="2">
    <source>
        <dbReference type="EMBL" id="MBB4800505.1"/>
    </source>
</evidence>
<dbReference type="AlphaFoldDB" id="A0A7W7IVA5"/>
<evidence type="ECO:0000313" key="3">
    <source>
        <dbReference type="Proteomes" id="UP000561681"/>
    </source>
</evidence>
<keyword evidence="1" id="KW-1133">Transmembrane helix</keyword>